<dbReference type="PROSITE" id="PS51354">
    <property type="entry name" value="GLUTAREDOXIN_2"/>
    <property type="match status" value="1"/>
</dbReference>
<evidence type="ECO:0000259" key="6">
    <source>
        <dbReference type="PROSITE" id="PS51352"/>
    </source>
</evidence>
<comment type="function">
    <text evidence="5">Monothiol glutaredoxin involved in the biogenesis of iron-sulfur clusters. Binds one iron-sulfur cluster per dimer. The iron-sulfur cluster is bound between subunits, and is complexed by a bound glutathione and a cysteine residue from each subunit.</text>
</comment>
<dbReference type="SUPFAM" id="SSF52833">
    <property type="entry name" value="Thioredoxin-like"/>
    <property type="match status" value="2"/>
</dbReference>
<dbReference type="Pfam" id="PF00085">
    <property type="entry name" value="Thioredoxin"/>
    <property type="match status" value="1"/>
</dbReference>
<dbReference type="Gene3D" id="3.40.30.10">
    <property type="entry name" value="Glutaredoxin"/>
    <property type="match status" value="2"/>
</dbReference>
<comment type="similarity">
    <text evidence="1">Belongs to the glutaredoxin family. Monothiol subfamily.</text>
</comment>
<dbReference type="GO" id="GO:0006879">
    <property type="term" value="P:intracellular iron ion homeostasis"/>
    <property type="evidence" value="ECO:0007669"/>
    <property type="project" value="TreeGrafter"/>
</dbReference>
<reference evidence="7" key="1">
    <citation type="submission" date="2007-09" db="EMBL/GenBank/DDBJ databases">
        <title>Characterization of glutaredoxin from Antrodia camphorata.</title>
        <authorList>
            <person name="Lin C.-T."/>
            <person name="Chen I.-J."/>
        </authorList>
    </citation>
    <scope>NUCLEOTIDE SEQUENCE</scope>
</reference>
<dbReference type="PANTHER" id="PTHR10293:SF73">
    <property type="entry name" value="GLUTAREDOXIN-3"/>
    <property type="match status" value="1"/>
</dbReference>
<evidence type="ECO:0000256" key="1">
    <source>
        <dbReference type="ARBA" id="ARBA00009630"/>
    </source>
</evidence>
<dbReference type="GO" id="GO:0015036">
    <property type="term" value="F:disulfide oxidoreductase activity"/>
    <property type="evidence" value="ECO:0007669"/>
    <property type="project" value="UniProtKB-ARBA"/>
</dbReference>
<dbReference type="GO" id="GO:0051537">
    <property type="term" value="F:2 iron, 2 sulfur cluster binding"/>
    <property type="evidence" value="ECO:0007669"/>
    <property type="project" value="TreeGrafter"/>
</dbReference>
<evidence type="ECO:0000256" key="3">
    <source>
        <dbReference type="ARBA" id="ARBA00023004"/>
    </source>
</evidence>
<feature type="domain" description="Thioredoxin" evidence="6">
    <location>
        <begin position="1"/>
        <end position="111"/>
    </location>
</feature>
<evidence type="ECO:0000256" key="2">
    <source>
        <dbReference type="ARBA" id="ARBA00022723"/>
    </source>
</evidence>
<dbReference type="GO" id="GO:0005829">
    <property type="term" value="C:cytosol"/>
    <property type="evidence" value="ECO:0007669"/>
    <property type="project" value="TreeGrafter"/>
</dbReference>
<dbReference type="InterPro" id="IPR033658">
    <property type="entry name" value="GRX_PICOT-like"/>
</dbReference>
<dbReference type="InterPro" id="IPR036249">
    <property type="entry name" value="Thioredoxin-like_sf"/>
</dbReference>
<sequence length="237" mass="26556">MATTTNFHDVTSAEHFQSLLSEDLNRVSLINFWAPWAEPCKQMNVVVQELAKKYPQLLVIQVEAETQSDIAESFEVESVPSFVILRGHTLLGRISGADAPALTDTVAKHVQALPSVKPLSKTDREPEVISEKLETQEELNNRLRGLMAKDKVVLFMKGEPDAPRCGFSRRIVTLLRDQGVQFSYFDIFSDESVRSGLKVLNNWPTFPQLIVNGEFVGGLDIVQEMVENGELQELVTQ</sequence>
<evidence type="ECO:0000256" key="5">
    <source>
        <dbReference type="ARBA" id="ARBA00055846"/>
    </source>
</evidence>
<name>E4W3Q4_TAICA</name>
<protein>
    <submittedName>
        <fullName evidence="7">Glutaredoxin</fullName>
    </submittedName>
</protein>
<keyword evidence="3" id="KW-0408">Iron</keyword>
<keyword evidence="2" id="KW-0479">Metal-binding</keyword>
<dbReference type="InterPro" id="IPR002109">
    <property type="entry name" value="Glutaredoxin"/>
</dbReference>
<dbReference type="InterPro" id="IPR013766">
    <property type="entry name" value="Thioredoxin_domain"/>
</dbReference>
<dbReference type="PROSITE" id="PS51352">
    <property type="entry name" value="THIOREDOXIN_2"/>
    <property type="match status" value="1"/>
</dbReference>
<dbReference type="AlphaFoldDB" id="E4W3Q4"/>
<dbReference type="CDD" id="cd03028">
    <property type="entry name" value="GRX_PICOT_like"/>
    <property type="match status" value="1"/>
</dbReference>
<dbReference type="EMBL" id="EU158772">
    <property type="protein sequence ID" value="ABX39522.1"/>
    <property type="molecule type" value="mRNA"/>
</dbReference>
<dbReference type="NCBIfam" id="TIGR00365">
    <property type="entry name" value="Grx4 family monothiol glutaredoxin"/>
    <property type="match status" value="1"/>
</dbReference>
<dbReference type="FunFam" id="3.40.30.10:FF:000012">
    <property type="entry name" value="Monothiol glutaredoxin"/>
    <property type="match status" value="1"/>
</dbReference>
<proteinExistence type="evidence at transcript level"/>
<dbReference type="Pfam" id="PF00462">
    <property type="entry name" value="Glutaredoxin"/>
    <property type="match status" value="1"/>
</dbReference>
<dbReference type="FunFam" id="3.40.30.10:FF:000092">
    <property type="entry name" value="Monothiol glutaredoxin"/>
    <property type="match status" value="1"/>
</dbReference>
<evidence type="ECO:0000256" key="4">
    <source>
        <dbReference type="ARBA" id="ARBA00023014"/>
    </source>
</evidence>
<dbReference type="GO" id="GO:0046872">
    <property type="term" value="F:metal ion binding"/>
    <property type="evidence" value="ECO:0007669"/>
    <property type="project" value="UniProtKB-KW"/>
</dbReference>
<keyword evidence="4" id="KW-0411">Iron-sulfur</keyword>
<accession>E4W3Q4</accession>
<evidence type="ECO:0000313" key="7">
    <source>
        <dbReference type="EMBL" id="ABX39522.1"/>
    </source>
</evidence>
<organism evidence="7">
    <name type="scientific">Taiwanofungus camphoratus</name>
    <name type="common">Poroid brown-rot fungus</name>
    <name type="synonym">Antrodia camphorata</name>
    <dbReference type="NCBI Taxonomy" id="2696576"/>
    <lineage>
        <taxon>Eukaryota</taxon>
        <taxon>Fungi</taxon>
        <taxon>Dikarya</taxon>
        <taxon>Basidiomycota</taxon>
        <taxon>Agaricomycotina</taxon>
        <taxon>Agaricomycetes</taxon>
        <taxon>Polyporales</taxon>
        <taxon>Taiwanofungaceae</taxon>
        <taxon>Taiwanofungus</taxon>
    </lineage>
</organism>
<dbReference type="CDD" id="cd02984">
    <property type="entry name" value="TRX_PICOT"/>
    <property type="match status" value="1"/>
</dbReference>
<dbReference type="GO" id="GO:0005634">
    <property type="term" value="C:nucleus"/>
    <property type="evidence" value="ECO:0007669"/>
    <property type="project" value="TreeGrafter"/>
</dbReference>
<dbReference type="PANTHER" id="PTHR10293">
    <property type="entry name" value="GLUTAREDOXIN FAMILY MEMBER"/>
    <property type="match status" value="1"/>
</dbReference>
<dbReference type="InterPro" id="IPR004480">
    <property type="entry name" value="Monothiol_GRX-rel"/>
</dbReference>